<protein>
    <submittedName>
        <fullName evidence="5">Phospholipid/cholesterol/gamma-HCH transport system ATP-binding protein</fullName>
    </submittedName>
</protein>
<proteinExistence type="predicted"/>
<dbReference type="PROSITE" id="PS00211">
    <property type="entry name" value="ABC_TRANSPORTER_1"/>
    <property type="match status" value="1"/>
</dbReference>
<reference evidence="5 6" key="1">
    <citation type="submission" date="2019-03" db="EMBL/GenBank/DDBJ databases">
        <title>Genomic Encyclopedia of Type Strains, Phase IV (KMG-IV): sequencing the most valuable type-strain genomes for metagenomic binning, comparative biology and taxonomic classification.</title>
        <authorList>
            <person name="Goeker M."/>
        </authorList>
    </citation>
    <scope>NUCLEOTIDE SEQUENCE [LARGE SCALE GENOMIC DNA]</scope>
    <source>
        <strain evidence="5 6">DSM 15969</strain>
    </source>
</reference>
<dbReference type="AlphaFoldDB" id="A0A4R1PQ40"/>
<dbReference type="Pfam" id="PF00005">
    <property type="entry name" value="ABC_tran"/>
    <property type="match status" value="1"/>
</dbReference>
<gene>
    <name evidence="5" type="ORF">EV210_11935</name>
</gene>
<evidence type="ECO:0000259" key="4">
    <source>
        <dbReference type="PROSITE" id="PS50893"/>
    </source>
</evidence>
<accession>A0A4R1PQ40</accession>
<dbReference type="PANTHER" id="PTHR43023">
    <property type="entry name" value="PROTEIN TRIGALACTOSYLDIACYLGLYCEROL 3, CHLOROPLASTIC"/>
    <property type="match status" value="1"/>
</dbReference>
<evidence type="ECO:0000256" key="1">
    <source>
        <dbReference type="ARBA" id="ARBA00022448"/>
    </source>
</evidence>
<keyword evidence="2" id="KW-0547">Nucleotide-binding</keyword>
<dbReference type="InterPro" id="IPR027417">
    <property type="entry name" value="P-loop_NTPase"/>
</dbReference>
<dbReference type="CDD" id="cd03261">
    <property type="entry name" value="ABC_Org_Solvent_Resistant"/>
    <property type="match status" value="1"/>
</dbReference>
<keyword evidence="3 5" id="KW-0067">ATP-binding</keyword>
<dbReference type="OrthoDB" id="9772862at2"/>
<feature type="domain" description="ABC transporter" evidence="4">
    <location>
        <begin position="2"/>
        <end position="238"/>
    </location>
</feature>
<sequence>MIKLVNIHMNFGGKQVLNNVNLEIAEKETMVIIGPSGSGKSTLLRLIIGLLRPTSGQVWINDQQVTAMSEDELNELRRHMGMVFQYSALFDSMTVGENVAFGLRQHTDMSEEEIASVVKRKLRMVGLWGQENVMPNELSGGMKKRVSLARAIALNPKIVLYDEPTAGLDPVKSSAIDRLISSTKRMLGVTSVVVTHDMNSAFTVADRLAMIYDGQIIEMGTPEEFKRSANPKVQQFIHGWKSPGLPAKRRQKA</sequence>
<organism evidence="5 6">
    <name type="scientific">Anaerospora hongkongensis</name>
    <dbReference type="NCBI Taxonomy" id="244830"/>
    <lineage>
        <taxon>Bacteria</taxon>
        <taxon>Bacillati</taxon>
        <taxon>Bacillota</taxon>
        <taxon>Negativicutes</taxon>
        <taxon>Selenomonadales</taxon>
        <taxon>Sporomusaceae</taxon>
        <taxon>Anaerospora</taxon>
    </lineage>
</organism>
<dbReference type="InterPro" id="IPR003439">
    <property type="entry name" value="ABC_transporter-like_ATP-bd"/>
</dbReference>
<dbReference type="RefSeq" id="WP_132083216.1">
    <property type="nucleotide sequence ID" value="NZ_DAIMLW010000010.1"/>
</dbReference>
<comment type="caution">
    <text evidence="5">The sequence shown here is derived from an EMBL/GenBank/DDBJ whole genome shotgun (WGS) entry which is preliminary data.</text>
</comment>
<evidence type="ECO:0000313" key="6">
    <source>
        <dbReference type="Proteomes" id="UP000295063"/>
    </source>
</evidence>
<dbReference type="InterPro" id="IPR003593">
    <property type="entry name" value="AAA+_ATPase"/>
</dbReference>
<dbReference type="Gene3D" id="3.40.50.300">
    <property type="entry name" value="P-loop containing nucleotide triphosphate hydrolases"/>
    <property type="match status" value="1"/>
</dbReference>
<dbReference type="Proteomes" id="UP000295063">
    <property type="component" value="Unassembled WGS sequence"/>
</dbReference>
<keyword evidence="1" id="KW-0813">Transport</keyword>
<dbReference type="GO" id="GO:0016887">
    <property type="term" value="F:ATP hydrolysis activity"/>
    <property type="evidence" value="ECO:0007669"/>
    <property type="project" value="InterPro"/>
</dbReference>
<keyword evidence="6" id="KW-1185">Reference proteome</keyword>
<dbReference type="EMBL" id="SLUI01000019">
    <property type="protein sequence ID" value="TCL32960.1"/>
    <property type="molecule type" value="Genomic_DNA"/>
</dbReference>
<dbReference type="PROSITE" id="PS50893">
    <property type="entry name" value="ABC_TRANSPORTER_2"/>
    <property type="match status" value="1"/>
</dbReference>
<dbReference type="SUPFAM" id="SSF52540">
    <property type="entry name" value="P-loop containing nucleoside triphosphate hydrolases"/>
    <property type="match status" value="1"/>
</dbReference>
<dbReference type="SMART" id="SM00382">
    <property type="entry name" value="AAA"/>
    <property type="match status" value="1"/>
</dbReference>
<dbReference type="GO" id="GO:0005524">
    <property type="term" value="F:ATP binding"/>
    <property type="evidence" value="ECO:0007669"/>
    <property type="project" value="UniProtKB-KW"/>
</dbReference>
<dbReference type="InterPro" id="IPR017871">
    <property type="entry name" value="ABC_transporter-like_CS"/>
</dbReference>
<evidence type="ECO:0000313" key="5">
    <source>
        <dbReference type="EMBL" id="TCL32960.1"/>
    </source>
</evidence>
<evidence type="ECO:0000256" key="3">
    <source>
        <dbReference type="ARBA" id="ARBA00022840"/>
    </source>
</evidence>
<name>A0A4R1PQ40_9FIRM</name>
<dbReference type="PANTHER" id="PTHR43023:SF6">
    <property type="entry name" value="INTERMEMBRANE PHOSPHOLIPID TRANSPORT SYSTEM ATP-BINDING PROTEIN MLAF"/>
    <property type="match status" value="1"/>
</dbReference>
<evidence type="ECO:0000256" key="2">
    <source>
        <dbReference type="ARBA" id="ARBA00022741"/>
    </source>
</evidence>